<dbReference type="PANTHER" id="PTHR10655">
    <property type="entry name" value="LYSOPHOSPHOLIPASE-RELATED"/>
    <property type="match status" value="1"/>
</dbReference>
<proteinExistence type="inferred from homology"/>
<reference evidence="4 5" key="1">
    <citation type="submission" date="2023-01" db="EMBL/GenBank/DDBJ databases">
        <title>Novel species of the genus Asticcacaulis isolated from rivers.</title>
        <authorList>
            <person name="Lu H."/>
        </authorList>
    </citation>
    <scope>NUCLEOTIDE SEQUENCE [LARGE SCALE GENOMIC DNA]</scope>
    <source>
        <strain evidence="4 5">DXS10W</strain>
    </source>
</reference>
<evidence type="ECO:0000313" key="5">
    <source>
        <dbReference type="Proteomes" id="UP001216595"/>
    </source>
</evidence>
<keyword evidence="5" id="KW-1185">Reference proteome</keyword>
<evidence type="ECO:0000313" key="4">
    <source>
        <dbReference type="EMBL" id="MDC7693639.1"/>
    </source>
</evidence>
<dbReference type="Gene3D" id="3.40.50.1820">
    <property type="entry name" value="alpha/beta hydrolase"/>
    <property type="match status" value="1"/>
</dbReference>
<dbReference type="PANTHER" id="PTHR10655:SF17">
    <property type="entry name" value="LYSOPHOSPHOLIPASE-LIKE PROTEIN 1"/>
    <property type="match status" value="1"/>
</dbReference>
<feature type="domain" description="Phospholipase/carboxylesterase/thioesterase" evidence="3">
    <location>
        <begin position="4"/>
        <end position="187"/>
    </location>
</feature>
<dbReference type="InterPro" id="IPR029058">
    <property type="entry name" value="AB_hydrolase_fold"/>
</dbReference>
<evidence type="ECO:0000259" key="3">
    <source>
        <dbReference type="Pfam" id="PF02230"/>
    </source>
</evidence>
<dbReference type="Proteomes" id="UP001216595">
    <property type="component" value="Unassembled WGS sequence"/>
</dbReference>
<dbReference type="EMBL" id="JAQQKW010000002">
    <property type="protein sequence ID" value="MDC7693639.1"/>
    <property type="molecule type" value="Genomic_DNA"/>
</dbReference>
<comment type="caution">
    <text evidence="4">The sequence shown here is derived from an EMBL/GenBank/DDBJ whole genome shotgun (WGS) entry which is preliminary data.</text>
</comment>
<evidence type="ECO:0000256" key="2">
    <source>
        <dbReference type="ARBA" id="ARBA00022801"/>
    </source>
</evidence>
<dbReference type="InterPro" id="IPR050565">
    <property type="entry name" value="LYPA1-2/EST-like"/>
</dbReference>
<dbReference type="Pfam" id="PF02230">
    <property type="entry name" value="Abhydrolase_2"/>
    <property type="match status" value="1"/>
</dbReference>
<gene>
    <name evidence="4" type="ORF">PQU94_05015</name>
</gene>
<comment type="similarity">
    <text evidence="1">Belongs to the AB hydrolase superfamily. AB hydrolase 2 family.</text>
</comment>
<evidence type="ECO:0000256" key="1">
    <source>
        <dbReference type="ARBA" id="ARBA00006499"/>
    </source>
</evidence>
<dbReference type="PROSITE" id="PS51257">
    <property type="entry name" value="PROKAR_LIPOPROTEIN"/>
    <property type="match status" value="1"/>
</dbReference>
<dbReference type="RefSeq" id="WP_272740389.1">
    <property type="nucleotide sequence ID" value="NZ_JAQQKW010000002.1"/>
</dbReference>
<accession>A0ABT5IBT8</accession>
<sequence length="202" mass="21444">MLKHLVIFLHGVGSCGADMIGLGRHWAEALPDTGFAAPDGPDPFDMYAQASGRQWFSVKGVTEDNRAQRLVEAREAFDATLHAVMAERGIDDPAQVVLVGFSQGSIMALDAVVSGRWPVAAVVAYSGRLSSPVPWTPAPTPIRLVHGDQDEVIPFAETLEAAERLTAAGVSADAHILKGLGHSINAPGSRLGRDFLRLSLLS</sequence>
<organism evidence="4 5">
    <name type="scientific">Asticcacaulis currens</name>
    <dbReference type="NCBI Taxonomy" id="2984210"/>
    <lineage>
        <taxon>Bacteria</taxon>
        <taxon>Pseudomonadati</taxon>
        <taxon>Pseudomonadota</taxon>
        <taxon>Alphaproteobacteria</taxon>
        <taxon>Caulobacterales</taxon>
        <taxon>Caulobacteraceae</taxon>
        <taxon>Asticcacaulis</taxon>
    </lineage>
</organism>
<name>A0ABT5IBT8_9CAUL</name>
<keyword evidence="2 4" id="KW-0378">Hydrolase</keyword>
<dbReference type="GO" id="GO:0016787">
    <property type="term" value="F:hydrolase activity"/>
    <property type="evidence" value="ECO:0007669"/>
    <property type="project" value="UniProtKB-KW"/>
</dbReference>
<protein>
    <submittedName>
        <fullName evidence="4">Dienelactone hydrolase family protein</fullName>
    </submittedName>
</protein>
<dbReference type="SUPFAM" id="SSF53474">
    <property type="entry name" value="alpha/beta-Hydrolases"/>
    <property type="match status" value="1"/>
</dbReference>
<dbReference type="InterPro" id="IPR003140">
    <property type="entry name" value="PLipase/COase/thioEstase"/>
</dbReference>